<organism evidence="3 4">
    <name type="scientific">Deinococcus aquaticus</name>
    <dbReference type="NCBI Taxonomy" id="328692"/>
    <lineage>
        <taxon>Bacteria</taxon>
        <taxon>Thermotogati</taxon>
        <taxon>Deinococcota</taxon>
        <taxon>Deinococci</taxon>
        <taxon>Deinococcales</taxon>
        <taxon>Deinococcaceae</taxon>
        <taxon>Deinococcus</taxon>
    </lineage>
</organism>
<dbReference type="InterPro" id="IPR050508">
    <property type="entry name" value="Methyltransf_Superfamily"/>
</dbReference>
<dbReference type="Gene3D" id="3.40.50.150">
    <property type="entry name" value="Vaccinia Virus protein VP39"/>
    <property type="match status" value="1"/>
</dbReference>
<dbReference type="Pfam" id="PF08241">
    <property type="entry name" value="Methyltransf_11"/>
    <property type="match status" value="1"/>
</dbReference>
<evidence type="ECO:0000259" key="2">
    <source>
        <dbReference type="Pfam" id="PF08241"/>
    </source>
</evidence>
<dbReference type="PANTHER" id="PTHR42912">
    <property type="entry name" value="METHYLTRANSFERASE"/>
    <property type="match status" value="1"/>
</dbReference>
<dbReference type="PANTHER" id="PTHR42912:SF93">
    <property type="entry name" value="N6-ADENOSINE-METHYLTRANSFERASE TMT1A"/>
    <property type="match status" value="1"/>
</dbReference>
<accession>A0ABY7V1Y9</accession>
<evidence type="ECO:0000313" key="3">
    <source>
        <dbReference type="EMBL" id="WDA58614.1"/>
    </source>
</evidence>
<feature type="compositionally biased region" description="Polar residues" evidence="1">
    <location>
        <begin position="1"/>
        <end position="17"/>
    </location>
</feature>
<dbReference type="InterPro" id="IPR029063">
    <property type="entry name" value="SAM-dependent_MTases_sf"/>
</dbReference>
<keyword evidence="4" id="KW-1185">Reference proteome</keyword>
<dbReference type="Proteomes" id="UP001217044">
    <property type="component" value="Chromosome"/>
</dbReference>
<dbReference type="EMBL" id="CP115165">
    <property type="protein sequence ID" value="WDA58614.1"/>
    <property type="molecule type" value="Genomic_DNA"/>
</dbReference>
<dbReference type="SUPFAM" id="SSF53335">
    <property type="entry name" value="S-adenosyl-L-methionine-dependent methyltransferases"/>
    <property type="match status" value="1"/>
</dbReference>
<protein>
    <submittedName>
        <fullName evidence="3">Class I SAM-dependent methyltransferase</fullName>
    </submittedName>
</protein>
<gene>
    <name evidence="3" type="ORF">M8445_14915</name>
</gene>
<dbReference type="GO" id="GO:0008168">
    <property type="term" value="F:methyltransferase activity"/>
    <property type="evidence" value="ECO:0007669"/>
    <property type="project" value="UniProtKB-KW"/>
</dbReference>
<evidence type="ECO:0000256" key="1">
    <source>
        <dbReference type="SAM" id="MobiDB-lite"/>
    </source>
</evidence>
<dbReference type="GO" id="GO:0032259">
    <property type="term" value="P:methylation"/>
    <property type="evidence" value="ECO:0007669"/>
    <property type="project" value="UniProtKB-KW"/>
</dbReference>
<sequence>MNPVSRSVQGQENLNPDPSSGAGGSGPLLSAAQRSNLLPLTAAGYAWWRARSLRSLGADFTLEREAALFRALCRPQAGQDWLDVGTSAGFYAGVLARADCRVLAVDLSAPMLREGAKREPDARIDWAQLNMERSDLPPASFDGVTVGATLNETRGPAALLAECARVLRPGGQLWLMYLRRTGGPLQAVFERPKAGGLNFPDPAWVGRHLPGLIRTDGLSAGAVQFERYVKGTDPQGAHGAAGRGVWETL</sequence>
<keyword evidence="3" id="KW-0489">Methyltransferase</keyword>
<dbReference type="CDD" id="cd02440">
    <property type="entry name" value="AdoMet_MTases"/>
    <property type="match status" value="1"/>
</dbReference>
<name>A0ABY7V1Y9_9DEIO</name>
<dbReference type="RefSeq" id="WP_273988763.1">
    <property type="nucleotide sequence ID" value="NZ_BAABQT010000012.1"/>
</dbReference>
<dbReference type="InterPro" id="IPR013216">
    <property type="entry name" value="Methyltransf_11"/>
</dbReference>
<keyword evidence="3" id="KW-0808">Transferase</keyword>
<evidence type="ECO:0000313" key="4">
    <source>
        <dbReference type="Proteomes" id="UP001217044"/>
    </source>
</evidence>
<proteinExistence type="predicted"/>
<feature type="domain" description="Methyltransferase type 11" evidence="2">
    <location>
        <begin position="82"/>
        <end position="174"/>
    </location>
</feature>
<feature type="region of interest" description="Disordered" evidence="1">
    <location>
        <begin position="1"/>
        <end position="28"/>
    </location>
</feature>
<reference evidence="3 4" key="1">
    <citation type="submission" date="2022-12" db="EMBL/GenBank/DDBJ databases">
        <title>Genome Sequence of Deinococcus aquaticus Type Strain PB314.</title>
        <authorList>
            <person name="Albert C."/>
            <person name="Hill J."/>
            <person name="Boren L."/>
            <person name="Scholz-Ng S."/>
            <person name="Fatema N."/>
            <person name="Grosso R."/>
            <person name="Soboslay E."/>
            <person name="Tuohy J."/>
        </authorList>
    </citation>
    <scope>NUCLEOTIDE SEQUENCE [LARGE SCALE GENOMIC DNA]</scope>
    <source>
        <strain evidence="3 4">PB-314</strain>
    </source>
</reference>